<proteinExistence type="predicted"/>
<keyword evidence="2" id="KW-1185">Reference proteome</keyword>
<reference evidence="1" key="1">
    <citation type="submission" date="2021-06" db="EMBL/GenBank/DDBJ databases">
        <authorList>
            <person name="Kallberg Y."/>
            <person name="Tangrot J."/>
            <person name="Rosling A."/>
        </authorList>
    </citation>
    <scope>NUCLEOTIDE SEQUENCE</scope>
    <source>
        <strain evidence="1">CL356</strain>
    </source>
</reference>
<protein>
    <submittedName>
        <fullName evidence="1">13796_t:CDS:1</fullName>
    </submittedName>
</protein>
<evidence type="ECO:0000313" key="1">
    <source>
        <dbReference type="EMBL" id="CAG8773267.1"/>
    </source>
</evidence>
<name>A0ACA9R1X0_9GLOM</name>
<dbReference type="EMBL" id="CAJVPT010066358">
    <property type="protein sequence ID" value="CAG8773267.1"/>
    <property type="molecule type" value="Genomic_DNA"/>
</dbReference>
<organism evidence="1 2">
    <name type="scientific">Acaulospora colombiana</name>
    <dbReference type="NCBI Taxonomy" id="27376"/>
    <lineage>
        <taxon>Eukaryota</taxon>
        <taxon>Fungi</taxon>
        <taxon>Fungi incertae sedis</taxon>
        <taxon>Mucoromycota</taxon>
        <taxon>Glomeromycotina</taxon>
        <taxon>Glomeromycetes</taxon>
        <taxon>Diversisporales</taxon>
        <taxon>Acaulosporaceae</taxon>
        <taxon>Acaulospora</taxon>
    </lineage>
</organism>
<evidence type="ECO:0000313" key="2">
    <source>
        <dbReference type="Proteomes" id="UP000789525"/>
    </source>
</evidence>
<feature type="non-terminal residue" evidence="1">
    <location>
        <position position="142"/>
    </location>
</feature>
<gene>
    <name evidence="1" type="ORF">ACOLOM_LOCUS13930</name>
</gene>
<comment type="caution">
    <text evidence="1">The sequence shown here is derived from an EMBL/GenBank/DDBJ whole genome shotgun (WGS) entry which is preliminary data.</text>
</comment>
<sequence>MDPSDSTKYPLFRFIPSLSLPPLSHSNLEKARHSPDGATSRREILQHNPELTRYASHPTPATPLPEKVIPLKRQRSGPPRISVSDVTSCMKSGHKQGRSWPANLIQLFIPTVHTRNYIRNGSLYRTVLTINQPFREPIHLLG</sequence>
<accession>A0ACA9R1X0</accession>
<dbReference type="Proteomes" id="UP000789525">
    <property type="component" value="Unassembled WGS sequence"/>
</dbReference>